<feature type="compositionally biased region" description="Basic and acidic residues" evidence="1">
    <location>
        <begin position="1"/>
        <end position="20"/>
    </location>
</feature>
<feature type="region of interest" description="Disordered" evidence="1">
    <location>
        <begin position="99"/>
        <end position="122"/>
    </location>
</feature>
<keyword evidence="3" id="KW-1185">Reference proteome</keyword>
<accession>A0AAW2GM49</accession>
<dbReference type="Proteomes" id="UP001430953">
    <property type="component" value="Unassembled WGS sequence"/>
</dbReference>
<sequence>MQFEERGGDGASRSHDKSPRYPENNKVMFGNLLVTARDSSDFPDNEMCVICAYARERDRDLYPLVAKSEGKSRVCKSPQQIEAQCQYGRRTSAVFTSLPTHLRDERERENYRQHRRLDPTLN</sequence>
<feature type="region of interest" description="Disordered" evidence="1">
    <location>
        <begin position="1"/>
        <end position="25"/>
    </location>
</feature>
<reference evidence="2 3" key="1">
    <citation type="submission" date="2023-03" db="EMBL/GenBank/DDBJ databases">
        <title>High recombination rates correlate with genetic variation in Cardiocondyla obscurior ants.</title>
        <authorList>
            <person name="Errbii M."/>
        </authorList>
    </citation>
    <scope>NUCLEOTIDE SEQUENCE [LARGE SCALE GENOMIC DNA]</scope>
    <source>
        <strain evidence="2">Alpha-2009</strain>
        <tissue evidence="2">Whole body</tissue>
    </source>
</reference>
<feature type="compositionally biased region" description="Basic and acidic residues" evidence="1">
    <location>
        <begin position="101"/>
        <end position="122"/>
    </location>
</feature>
<protein>
    <submittedName>
        <fullName evidence="2">Uncharacterized protein</fullName>
    </submittedName>
</protein>
<dbReference type="AlphaFoldDB" id="A0AAW2GM49"/>
<comment type="caution">
    <text evidence="2">The sequence shown here is derived from an EMBL/GenBank/DDBJ whole genome shotgun (WGS) entry which is preliminary data.</text>
</comment>
<name>A0AAW2GM49_9HYME</name>
<evidence type="ECO:0000256" key="1">
    <source>
        <dbReference type="SAM" id="MobiDB-lite"/>
    </source>
</evidence>
<organism evidence="2 3">
    <name type="scientific">Cardiocondyla obscurior</name>
    <dbReference type="NCBI Taxonomy" id="286306"/>
    <lineage>
        <taxon>Eukaryota</taxon>
        <taxon>Metazoa</taxon>
        <taxon>Ecdysozoa</taxon>
        <taxon>Arthropoda</taxon>
        <taxon>Hexapoda</taxon>
        <taxon>Insecta</taxon>
        <taxon>Pterygota</taxon>
        <taxon>Neoptera</taxon>
        <taxon>Endopterygota</taxon>
        <taxon>Hymenoptera</taxon>
        <taxon>Apocrita</taxon>
        <taxon>Aculeata</taxon>
        <taxon>Formicoidea</taxon>
        <taxon>Formicidae</taxon>
        <taxon>Myrmicinae</taxon>
        <taxon>Cardiocondyla</taxon>
    </lineage>
</organism>
<evidence type="ECO:0000313" key="2">
    <source>
        <dbReference type="EMBL" id="KAL0128658.1"/>
    </source>
</evidence>
<proteinExistence type="predicted"/>
<gene>
    <name evidence="2" type="ORF">PUN28_003792</name>
</gene>
<dbReference type="EMBL" id="JADYXP020000003">
    <property type="protein sequence ID" value="KAL0128658.1"/>
    <property type="molecule type" value="Genomic_DNA"/>
</dbReference>
<evidence type="ECO:0000313" key="3">
    <source>
        <dbReference type="Proteomes" id="UP001430953"/>
    </source>
</evidence>